<gene>
    <name evidence="1" type="ordered locus">LEUM_1686</name>
</gene>
<keyword evidence="2" id="KW-1185">Reference proteome</keyword>
<dbReference type="HOGENOM" id="CLU_2585462_0_0_9"/>
<organism evidence="1 2">
    <name type="scientific">Leuconostoc mesenteroides subsp. mesenteroides (strain ATCC 8293 / DSM 20343 / BCRC 11652 / CCM 1803 / JCM 6124 / NCDO 523 / NBRC 100496 / NCIMB 8023 / NCTC 12954 / NRRL B-1118 / 37Y)</name>
    <dbReference type="NCBI Taxonomy" id="203120"/>
    <lineage>
        <taxon>Bacteria</taxon>
        <taxon>Bacillati</taxon>
        <taxon>Bacillota</taxon>
        <taxon>Bacilli</taxon>
        <taxon>Lactobacillales</taxon>
        <taxon>Lactobacillaceae</taxon>
        <taxon>Leuconostoc</taxon>
    </lineage>
</organism>
<protein>
    <submittedName>
        <fullName evidence="1">Uncharacterized protein</fullName>
    </submittedName>
</protein>
<dbReference type="RefSeq" id="WP_010291746.1">
    <property type="nucleotide sequence ID" value="NC_008531.1"/>
</dbReference>
<dbReference type="GeneID" id="29576914"/>
<name>Q03VJ4_LEUMM</name>
<dbReference type="Proteomes" id="UP000000362">
    <property type="component" value="Chromosome"/>
</dbReference>
<accession>Q03VJ4</accession>
<proteinExistence type="predicted"/>
<sequence>MVETITREYQYLYFYVDGNKKIPVVTGATRDLNLAIFPHKGLVRKIFDDFNIKADLFVWIDGTEFLVKRNEEITCRLKNI</sequence>
<reference evidence="1 2" key="1">
    <citation type="journal article" date="2006" name="Proc. Natl. Acad. Sci. U.S.A.">
        <title>Comparative genomics of the lactic acid bacteria.</title>
        <authorList>
            <person name="Makarova K."/>
            <person name="Slesarev A."/>
            <person name="Wolf Y."/>
            <person name="Sorokin A."/>
            <person name="Mirkin B."/>
            <person name="Koonin E."/>
            <person name="Pavlov A."/>
            <person name="Pavlova N."/>
            <person name="Karamychev V."/>
            <person name="Polouchine N."/>
            <person name="Shakhova V."/>
            <person name="Grigoriev I."/>
            <person name="Lou Y."/>
            <person name="Rohksar D."/>
            <person name="Lucas S."/>
            <person name="Huang K."/>
            <person name="Goodstein D.M."/>
            <person name="Hawkins T."/>
            <person name="Plengvidhya V."/>
            <person name="Welker D."/>
            <person name="Hughes J."/>
            <person name="Goh Y."/>
            <person name="Benson A."/>
            <person name="Baldwin K."/>
            <person name="Lee J.H."/>
            <person name="Diaz-Muniz I."/>
            <person name="Dosti B."/>
            <person name="Smeianov V."/>
            <person name="Wechter W."/>
            <person name="Barabote R."/>
            <person name="Lorca G."/>
            <person name="Altermann E."/>
            <person name="Barrangou R."/>
            <person name="Ganesan B."/>
            <person name="Xie Y."/>
            <person name="Rawsthorne H."/>
            <person name="Tamir D."/>
            <person name="Parker C."/>
            <person name="Breidt F."/>
            <person name="Broadbent J."/>
            <person name="Hutkins R."/>
            <person name="O'Sullivan D."/>
            <person name="Steele J."/>
            <person name="Unlu G."/>
            <person name="Saier M."/>
            <person name="Klaenhammer T."/>
            <person name="Richardson P."/>
            <person name="Kozyavkin S."/>
            <person name="Weimer B."/>
            <person name="Mills D."/>
        </authorList>
    </citation>
    <scope>NUCLEOTIDE SEQUENCE [LARGE SCALE GENOMIC DNA]</scope>
    <source>
        <strain evidence="2">ATCC 8293 / DSM 20343 / BCRC 11652 / CCM 1803 / JCM 6124 / NCDO 523 / NBRC 100496 / NCIMB 8023 / NCTC 12954 / NRRL B-1118 / 37Y</strain>
    </source>
</reference>
<dbReference type="EnsemblBacteria" id="ABJ62778">
    <property type="protein sequence ID" value="ABJ62778"/>
    <property type="gene ID" value="LEUM_1686"/>
</dbReference>
<dbReference type="KEGG" id="lme:LEUM_1686"/>
<dbReference type="AlphaFoldDB" id="Q03VJ4"/>
<evidence type="ECO:0000313" key="1">
    <source>
        <dbReference type="EMBL" id="ABJ62778.1"/>
    </source>
</evidence>
<dbReference type="EMBL" id="CP000414">
    <property type="protein sequence ID" value="ABJ62778.1"/>
    <property type="molecule type" value="Genomic_DNA"/>
</dbReference>
<evidence type="ECO:0000313" key="2">
    <source>
        <dbReference type="Proteomes" id="UP000000362"/>
    </source>
</evidence>